<sequence>MSQTIRLQCRCGAVEMETRGTPIMSTECHCTSCRTAAGIMESLPDAPRLREATGGTRTEMFRKDRLRCIKGAEQLREFRLTEKTKTRRVVTSCCNTPIFLDFTEGHWIDLYGPLWPGGTLPPLQMRTMVGDRDDPSALPDDVPNFKTHSLRFFLRLIGAWIAMGFGRPKIDYVEGELNVVPG</sequence>
<evidence type="ECO:0000256" key="3">
    <source>
        <dbReference type="ARBA" id="ARBA00022833"/>
    </source>
</evidence>
<evidence type="ECO:0000313" key="6">
    <source>
        <dbReference type="EMBL" id="MFC6760783.1"/>
    </source>
</evidence>
<keyword evidence="4" id="KW-0456">Lyase</keyword>
<evidence type="ECO:0000256" key="4">
    <source>
        <dbReference type="ARBA" id="ARBA00023239"/>
    </source>
</evidence>
<organism evidence="6 7">
    <name type="scientific">Sulfitobacter porphyrae</name>
    <dbReference type="NCBI Taxonomy" id="1246864"/>
    <lineage>
        <taxon>Bacteria</taxon>
        <taxon>Pseudomonadati</taxon>
        <taxon>Pseudomonadota</taxon>
        <taxon>Alphaproteobacteria</taxon>
        <taxon>Rhodobacterales</taxon>
        <taxon>Roseobacteraceae</taxon>
        <taxon>Sulfitobacter</taxon>
    </lineage>
</organism>
<dbReference type="Gene3D" id="3.90.1590.10">
    <property type="entry name" value="glutathione-dependent formaldehyde- activating enzyme (gfa)"/>
    <property type="match status" value="1"/>
</dbReference>
<dbReference type="EMBL" id="JBHSWG010000001">
    <property type="protein sequence ID" value="MFC6760783.1"/>
    <property type="molecule type" value="Genomic_DNA"/>
</dbReference>
<reference evidence="7" key="1">
    <citation type="journal article" date="2019" name="Int. J. Syst. Evol. Microbiol.">
        <title>The Global Catalogue of Microorganisms (GCM) 10K type strain sequencing project: providing services to taxonomists for standard genome sequencing and annotation.</title>
        <authorList>
            <consortium name="The Broad Institute Genomics Platform"/>
            <consortium name="The Broad Institute Genome Sequencing Center for Infectious Disease"/>
            <person name="Wu L."/>
            <person name="Ma J."/>
        </authorList>
    </citation>
    <scope>NUCLEOTIDE SEQUENCE [LARGE SCALE GENOMIC DNA]</scope>
    <source>
        <strain evidence="7">CCUG 66188</strain>
    </source>
</reference>
<dbReference type="InterPro" id="IPR006913">
    <property type="entry name" value="CENP-V/GFA"/>
</dbReference>
<evidence type="ECO:0000259" key="5">
    <source>
        <dbReference type="Pfam" id="PF04828"/>
    </source>
</evidence>
<dbReference type="Pfam" id="PF04828">
    <property type="entry name" value="GFA"/>
    <property type="match status" value="1"/>
</dbReference>
<keyword evidence="3" id="KW-0862">Zinc</keyword>
<evidence type="ECO:0000313" key="7">
    <source>
        <dbReference type="Proteomes" id="UP001596353"/>
    </source>
</evidence>
<dbReference type="SUPFAM" id="SSF51316">
    <property type="entry name" value="Mss4-like"/>
    <property type="match status" value="1"/>
</dbReference>
<keyword evidence="2" id="KW-0479">Metal-binding</keyword>
<feature type="domain" description="CENP-V/GFA" evidence="5">
    <location>
        <begin position="6"/>
        <end position="101"/>
    </location>
</feature>
<dbReference type="PANTHER" id="PTHR33337">
    <property type="entry name" value="GFA DOMAIN-CONTAINING PROTEIN"/>
    <property type="match status" value="1"/>
</dbReference>
<dbReference type="InterPro" id="IPR011057">
    <property type="entry name" value="Mss4-like_sf"/>
</dbReference>
<accession>A0ABW2B5W4</accession>
<keyword evidence="7" id="KW-1185">Reference proteome</keyword>
<name>A0ABW2B5W4_9RHOB</name>
<dbReference type="Proteomes" id="UP001596353">
    <property type="component" value="Unassembled WGS sequence"/>
</dbReference>
<gene>
    <name evidence="6" type="ORF">ACFQFQ_16810</name>
</gene>
<evidence type="ECO:0000256" key="1">
    <source>
        <dbReference type="ARBA" id="ARBA00005495"/>
    </source>
</evidence>
<proteinExistence type="inferred from homology"/>
<protein>
    <submittedName>
        <fullName evidence="6">GFA family protein</fullName>
    </submittedName>
</protein>
<evidence type="ECO:0000256" key="2">
    <source>
        <dbReference type="ARBA" id="ARBA00022723"/>
    </source>
</evidence>
<comment type="caution">
    <text evidence="6">The sequence shown here is derived from an EMBL/GenBank/DDBJ whole genome shotgun (WGS) entry which is preliminary data.</text>
</comment>
<dbReference type="PANTHER" id="PTHR33337:SF40">
    <property type="entry name" value="CENP-V_GFA DOMAIN-CONTAINING PROTEIN-RELATED"/>
    <property type="match status" value="1"/>
</dbReference>
<comment type="similarity">
    <text evidence="1">Belongs to the Gfa family.</text>
</comment>